<dbReference type="AlphaFoldDB" id="A0A3P7MSB6"/>
<gene>
    <name evidence="1" type="ORF">CGOC_LOCUS11309</name>
</gene>
<dbReference type="EMBL" id="UYRV01115694">
    <property type="protein sequence ID" value="VDN29620.1"/>
    <property type="molecule type" value="Genomic_DNA"/>
</dbReference>
<evidence type="ECO:0000313" key="1">
    <source>
        <dbReference type="EMBL" id="VDN29620.1"/>
    </source>
</evidence>
<proteinExistence type="predicted"/>
<evidence type="ECO:0000313" key="2">
    <source>
        <dbReference type="Proteomes" id="UP000271889"/>
    </source>
</evidence>
<reference evidence="1 2" key="1">
    <citation type="submission" date="2018-11" db="EMBL/GenBank/DDBJ databases">
        <authorList>
            <consortium name="Pathogen Informatics"/>
        </authorList>
    </citation>
    <scope>NUCLEOTIDE SEQUENCE [LARGE SCALE GENOMIC DNA]</scope>
</reference>
<keyword evidence="2" id="KW-1185">Reference proteome</keyword>
<protein>
    <submittedName>
        <fullName evidence="1">Uncharacterized protein</fullName>
    </submittedName>
</protein>
<accession>A0A3P7MSB6</accession>
<dbReference type="OrthoDB" id="10514475at2759"/>
<sequence>MEREALLFPEQPTQTANDSAVIARTQEEDCKPRKATVVAAGCNTSPTGESPGDRGNAATKAAVFAASVKNTPTSHSPQPDRAMRKVSKAVRRSTIQLSQYL</sequence>
<organism evidence="1 2">
    <name type="scientific">Cylicostephanus goldi</name>
    <name type="common">Nematode worm</name>
    <dbReference type="NCBI Taxonomy" id="71465"/>
    <lineage>
        <taxon>Eukaryota</taxon>
        <taxon>Metazoa</taxon>
        <taxon>Ecdysozoa</taxon>
        <taxon>Nematoda</taxon>
        <taxon>Chromadorea</taxon>
        <taxon>Rhabditida</taxon>
        <taxon>Rhabditina</taxon>
        <taxon>Rhabditomorpha</taxon>
        <taxon>Strongyloidea</taxon>
        <taxon>Strongylidae</taxon>
        <taxon>Cylicostephanus</taxon>
    </lineage>
</organism>
<dbReference type="Proteomes" id="UP000271889">
    <property type="component" value="Unassembled WGS sequence"/>
</dbReference>
<name>A0A3P7MSB6_CYLGO</name>